<name>A0A1I3UM99_9BACT</name>
<dbReference type="Gene3D" id="2.60.40.3500">
    <property type="match status" value="1"/>
</dbReference>
<dbReference type="InterPro" id="IPR021731">
    <property type="entry name" value="AMIN_dom"/>
</dbReference>
<proteinExistence type="predicted"/>
<dbReference type="STRING" id="52560.SAMN04488082_10840"/>
<dbReference type="RefSeq" id="WP_092374564.1">
    <property type="nucleotide sequence ID" value="NZ_FORX01000008.1"/>
</dbReference>
<dbReference type="Pfam" id="PF11741">
    <property type="entry name" value="AMIN"/>
    <property type="match status" value="1"/>
</dbReference>
<accession>A0A1I3UM99</accession>
<evidence type="ECO:0000259" key="1">
    <source>
        <dbReference type="Pfam" id="PF11741"/>
    </source>
</evidence>
<dbReference type="AlphaFoldDB" id="A0A1I3UM99"/>
<protein>
    <recommendedName>
        <fullName evidence="1">AMIN domain-containing protein</fullName>
    </recommendedName>
</protein>
<evidence type="ECO:0000313" key="3">
    <source>
        <dbReference type="Proteomes" id="UP000198635"/>
    </source>
</evidence>
<dbReference type="PROSITE" id="PS51257">
    <property type="entry name" value="PROKAR_LIPOPROTEIN"/>
    <property type="match status" value="1"/>
</dbReference>
<dbReference type="Proteomes" id="UP000198635">
    <property type="component" value="Unassembled WGS sequence"/>
</dbReference>
<dbReference type="OrthoDB" id="5470651at2"/>
<gene>
    <name evidence="2" type="ORF">SAMN04488082_10840</name>
</gene>
<reference evidence="3" key="1">
    <citation type="submission" date="2016-10" db="EMBL/GenBank/DDBJ databases">
        <authorList>
            <person name="Varghese N."/>
            <person name="Submissions S."/>
        </authorList>
    </citation>
    <scope>NUCLEOTIDE SEQUENCE [LARGE SCALE GENOMIC DNA]</scope>
    <source>
        <strain evidence="3">DSM 5918</strain>
    </source>
</reference>
<sequence length="216" mass="24548">MTRSIRFFYLLLWILFASCPLGHLHAEEHSVRVHRVVEGDSVRQLLLKYGCVTSMGEYAKVRDVFTKLNPGIFHSALLTPGADVSVPVFEENSGKGCLLFEEQRIVRVEFESMGSAERVRVYLDGPVLPDVFTLKTALPVRVVCDFDGALPKPGLIREIPCDGRMVRKIRVGHEDKPFKRARIVLDVVEPLIGRIEQEFFEQESLFMITVFEDSPK</sequence>
<evidence type="ECO:0000313" key="2">
    <source>
        <dbReference type="EMBL" id="SFJ84035.1"/>
    </source>
</evidence>
<dbReference type="EMBL" id="FORX01000008">
    <property type="protein sequence ID" value="SFJ84035.1"/>
    <property type="molecule type" value="Genomic_DNA"/>
</dbReference>
<feature type="domain" description="AMIN" evidence="1">
    <location>
        <begin position="108"/>
        <end position="189"/>
    </location>
</feature>
<keyword evidence="3" id="KW-1185">Reference proteome</keyword>
<organism evidence="2 3">
    <name type="scientific">Desulfomicrobium apsheronum</name>
    <dbReference type="NCBI Taxonomy" id="52560"/>
    <lineage>
        <taxon>Bacteria</taxon>
        <taxon>Pseudomonadati</taxon>
        <taxon>Thermodesulfobacteriota</taxon>
        <taxon>Desulfovibrionia</taxon>
        <taxon>Desulfovibrionales</taxon>
        <taxon>Desulfomicrobiaceae</taxon>
        <taxon>Desulfomicrobium</taxon>
    </lineage>
</organism>